<accession>A0ABR9VT79</accession>
<dbReference type="Proteomes" id="UP000658720">
    <property type="component" value="Unassembled WGS sequence"/>
</dbReference>
<dbReference type="InterPro" id="IPR012902">
    <property type="entry name" value="N_methyl_site"/>
</dbReference>
<keyword evidence="3" id="KW-1185">Reference proteome</keyword>
<proteinExistence type="predicted"/>
<keyword evidence="1" id="KW-0472">Membrane</keyword>
<evidence type="ECO:0000313" key="3">
    <source>
        <dbReference type="Proteomes" id="UP000658720"/>
    </source>
</evidence>
<dbReference type="Pfam" id="PF16734">
    <property type="entry name" value="Pilin_GH"/>
    <property type="match status" value="1"/>
</dbReference>
<dbReference type="NCBIfam" id="TIGR02532">
    <property type="entry name" value="IV_pilin_GFxxxE"/>
    <property type="match status" value="1"/>
</dbReference>
<evidence type="ECO:0000256" key="1">
    <source>
        <dbReference type="SAM" id="Phobius"/>
    </source>
</evidence>
<evidence type="ECO:0000313" key="2">
    <source>
        <dbReference type="EMBL" id="MBE9254557.1"/>
    </source>
</evidence>
<dbReference type="Gene3D" id="3.30.700.10">
    <property type="entry name" value="Glycoprotein, Type 4 Pilin"/>
    <property type="match status" value="1"/>
</dbReference>
<reference evidence="2 3" key="1">
    <citation type="submission" date="2020-10" db="EMBL/GenBank/DDBJ databases">
        <authorList>
            <person name="Castelo-Branco R."/>
            <person name="Eusebio N."/>
            <person name="Adriana R."/>
            <person name="Vieira A."/>
            <person name="Brugerolle De Fraissinette N."/>
            <person name="Rezende De Castro R."/>
            <person name="Schneider M.P."/>
            <person name="Vasconcelos V."/>
            <person name="Leao P.N."/>
        </authorList>
    </citation>
    <scope>NUCLEOTIDE SEQUENCE [LARGE SCALE GENOMIC DNA]</scope>
    <source>
        <strain evidence="2 3">LEGE 00031</strain>
    </source>
</reference>
<comment type="caution">
    <text evidence="2">The sequence shown here is derived from an EMBL/GenBank/DDBJ whole genome shotgun (WGS) entry which is preliminary data.</text>
</comment>
<dbReference type="Pfam" id="PF07963">
    <property type="entry name" value="N_methyl"/>
    <property type="match status" value="1"/>
</dbReference>
<dbReference type="SUPFAM" id="SSF54523">
    <property type="entry name" value="Pili subunits"/>
    <property type="match status" value="1"/>
</dbReference>
<protein>
    <submittedName>
        <fullName evidence="2">Type II secretion system protein</fullName>
    </submittedName>
</protein>
<keyword evidence="1" id="KW-0812">Transmembrane</keyword>
<dbReference type="InterPro" id="IPR031975">
    <property type="entry name" value="Pilin_GH"/>
</dbReference>
<gene>
    <name evidence="2" type="ORF">IQ217_12060</name>
</gene>
<organism evidence="2 3">
    <name type="scientific">Synechocystis salina LEGE 00031</name>
    <dbReference type="NCBI Taxonomy" id="1828736"/>
    <lineage>
        <taxon>Bacteria</taxon>
        <taxon>Bacillati</taxon>
        <taxon>Cyanobacteriota</taxon>
        <taxon>Cyanophyceae</taxon>
        <taxon>Synechococcales</taxon>
        <taxon>Merismopediaceae</taxon>
        <taxon>Synechocystis</taxon>
    </lineage>
</organism>
<dbReference type="InterPro" id="IPR045584">
    <property type="entry name" value="Pilin-like"/>
</dbReference>
<name>A0ABR9VT79_9SYNC</name>
<dbReference type="EMBL" id="JADEVV010000033">
    <property type="protein sequence ID" value="MBE9254557.1"/>
    <property type="molecule type" value="Genomic_DNA"/>
</dbReference>
<dbReference type="RefSeq" id="WP_194020145.1">
    <property type="nucleotide sequence ID" value="NZ_JADEVV010000033.1"/>
</dbReference>
<feature type="transmembrane region" description="Helical" evidence="1">
    <location>
        <begin position="12"/>
        <end position="37"/>
    </location>
</feature>
<keyword evidence="1" id="KW-1133">Transmembrane helix</keyword>
<sequence>MFKPTKKGLPNAGFTMLELVVVFLILSILTAMVWPVLIRQVAKAKETEAIQMLSTIGFSQQGYFFEHRQFASNYGDLGLDANGAHFNFPPPNTPAGGNYSISQAVTQNAGLDASRNYSLGVYFNGSSYQLILCQGSTPGGAVSAPSAIGGTCSGGVQID</sequence>